<sequence length="106" mass="12093">MTNKVNKMDGDCASPASLFTNDDVGRLKKKPGKGNIHIMSVFPDCKLFSTWNHPWLSKQDGRRPKREKKFTSHIASHPKDQWLRRRIFYHKKKKGLSLDGASATAA</sequence>
<reference evidence="2 3" key="1">
    <citation type="journal article" date="2016" name="Genome Biol. Evol.">
        <title>Gene Family Evolution Reflects Adaptation to Soil Environmental Stressors in the Genome of the Collembolan Orchesella cincta.</title>
        <authorList>
            <person name="Faddeeva-Vakhrusheva A."/>
            <person name="Derks M.F."/>
            <person name="Anvar S.Y."/>
            <person name="Agamennone V."/>
            <person name="Suring W."/>
            <person name="Smit S."/>
            <person name="van Straalen N.M."/>
            <person name="Roelofs D."/>
        </authorList>
    </citation>
    <scope>NUCLEOTIDE SEQUENCE [LARGE SCALE GENOMIC DNA]</scope>
    <source>
        <tissue evidence="2">Mixed pool</tissue>
    </source>
</reference>
<gene>
    <name evidence="2" type="ORF">Ocin01_13256</name>
</gene>
<protein>
    <submittedName>
        <fullName evidence="2">Uncharacterized protein</fullName>
    </submittedName>
</protein>
<comment type="caution">
    <text evidence="2">The sequence shown here is derived from an EMBL/GenBank/DDBJ whole genome shotgun (WGS) entry which is preliminary data.</text>
</comment>
<accession>A0A1D2MKJ0</accession>
<name>A0A1D2MKJ0_ORCCI</name>
<organism evidence="2 3">
    <name type="scientific">Orchesella cincta</name>
    <name type="common">Springtail</name>
    <name type="synonym">Podura cincta</name>
    <dbReference type="NCBI Taxonomy" id="48709"/>
    <lineage>
        <taxon>Eukaryota</taxon>
        <taxon>Metazoa</taxon>
        <taxon>Ecdysozoa</taxon>
        <taxon>Arthropoda</taxon>
        <taxon>Hexapoda</taxon>
        <taxon>Collembola</taxon>
        <taxon>Entomobryomorpha</taxon>
        <taxon>Entomobryoidea</taxon>
        <taxon>Orchesellidae</taxon>
        <taxon>Orchesellinae</taxon>
        <taxon>Orchesella</taxon>
    </lineage>
</organism>
<evidence type="ECO:0000313" key="3">
    <source>
        <dbReference type="Proteomes" id="UP000094527"/>
    </source>
</evidence>
<evidence type="ECO:0000313" key="2">
    <source>
        <dbReference type="EMBL" id="ODM93425.1"/>
    </source>
</evidence>
<evidence type="ECO:0000256" key="1">
    <source>
        <dbReference type="SAM" id="MobiDB-lite"/>
    </source>
</evidence>
<dbReference type="Proteomes" id="UP000094527">
    <property type="component" value="Unassembled WGS sequence"/>
</dbReference>
<feature type="region of interest" description="Disordered" evidence="1">
    <location>
        <begin position="1"/>
        <end position="30"/>
    </location>
</feature>
<dbReference type="EMBL" id="LJIJ01000995">
    <property type="protein sequence ID" value="ODM93425.1"/>
    <property type="molecule type" value="Genomic_DNA"/>
</dbReference>
<dbReference type="AlphaFoldDB" id="A0A1D2MKJ0"/>
<feature type="compositionally biased region" description="Basic and acidic residues" evidence="1">
    <location>
        <begin position="1"/>
        <end position="10"/>
    </location>
</feature>
<keyword evidence="3" id="KW-1185">Reference proteome</keyword>
<proteinExistence type="predicted"/>